<organism evidence="2 3">
    <name type="scientific">Halopenitus malekzadehii</name>
    <dbReference type="NCBI Taxonomy" id="1267564"/>
    <lineage>
        <taxon>Archaea</taxon>
        <taxon>Methanobacteriati</taxon>
        <taxon>Methanobacteriota</taxon>
        <taxon>Stenosarchaea group</taxon>
        <taxon>Halobacteria</taxon>
        <taxon>Halobacteriales</taxon>
        <taxon>Haloferacaceae</taxon>
        <taxon>Halopenitus</taxon>
    </lineage>
</organism>
<sequence>MQFSLSLKDNRIPKTMTDTDTTDRFVIEVSQVGTVDHVVDLEADSTGKSPYAPRQDLPGKKLCDRSTRSPASEYITLRDYADWKGVDKTAFEGDAPDQVCSYCWTAVVEHAERGEQHECDDIDERIGKVGYRLRWKQKGRAREEWYDIVVRPKTTMAELDALVCRFTTLDDLHLRMYGLEDEYLDSTLNVIPDLQFAEVDDPSYRKASEMTIADIAERAALWKGDRLSMVYDFGTPSHYYCIVKEVYDSGEIENLLEKRDPIATTETAAIIDEKRPEQ</sequence>
<protein>
    <submittedName>
        <fullName evidence="2">Uncharacterized protein</fullName>
    </submittedName>
</protein>
<dbReference type="Proteomes" id="UP000199215">
    <property type="component" value="Unassembled WGS sequence"/>
</dbReference>
<evidence type="ECO:0000313" key="3">
    <source>
        <dbReference type="Proteomes" id="UP000199215"/>
    </source>
</evidence>
<dbReference type="SUPFAM" id="SSF159941">
    <property type="entry name" value="MM3350-like"/>
    <property type="match status" value="1"/>
</dbReference>
<dbReference type="EMBL" id="FNWU01000025">
    <property type="protein sequence ID" value="SEH66609.1"/>
    <property type="molecule type" value="Genomic_DNA"/>
</dbReference>
<dbReference type="STRING" id="1267564.SAMN05192561_12512"/>
<proteinExistence type="predicted"/>
<dbReference type="AlphaFoldDB" id="A0A1H6JVC6"/>
<gene>
    <name evidence="2" type="ORF">SAMN05192561_12512</name>
</gene>
<reference evidence="2 3" key="1">
    <citation type="submission" date="2016-10" db="EMBL/GenBank/DDBJ databases">
        <authorList>
            <person name="de Groot N.N."/>
        </authorList>
    </citation>
    <scope>NUCLEOTIDE SEQUENCE [LARGE SCALE GENOMIC DNA]</scope>
    <source>
        <strain evidence="2 3">IBRC-M10418</strain>
    </source>
</reference>
<keyword evidence="3" id="KW-1185">Reference proteome</keyword>
<evidence type="ECO:0000256" key="1">
    <source>
        <dbReference type="SAM" id="MobiDB-lite"/>
    </source>
</evidence>
<evidence type="ECO:0000313" key="2">
    <source>
        <dbReference type="EMBL" id="SEH66609.1"/>
    </source>
</evidence>
<dbReference type="InterPro" id="IPR024047">
    <property type="entry name" value="MM3350-like_sf"/>
</dbReference>
<accession>A0A1H6JVC6</accession>
<name>A0A1H6JVC6_9EURY</name>
<feature type="region of interest" description="Disordered" evidence="1">
    <location>
        <begin position="44"/>
        <end position="65"/>
    </location>
</feature>